<evidence type="ECO:0000256" key="7">
    <source>
        <dbReference type="ARBA" id="ARBA00022801"/>
    </source>
</evidence>
<dbReference type="PANTHER" id="PTHR34072">
    <property type="entry name" value="ENZYMATIC POLYPROTEIN-RELATED"/>
    <property type="match status" value="1"/>
</dbReference>
<dbReference type="Pfam" id="PF17917">
    <property type="entry name" value="RT_RNaseH"/>
    <property type="match status" value="1"/>
</dbReference>
<evidence type="ECO:0000259" key="10">
    <source>
        <dbReference type="Pfam" id="PF17917"/>
    </source>
</evidence>
<dbReference type="InterPro" id="IPR054722">
    <property type="entry name" value="PolX-like_BBD"/>
</dbReference>
<feature type="region of interest" description="Disordered" evidence="9">
    <location>
        <begin position="444"/>
        <end position="466"/>
    </location>
</feature>
<evidence type="ECO:0000256" key="9">
    <source>
        <dbReference type="SAM" id="MobiDB-lite"/>
    </source>
</evidence>
<comment type="caution">
    <text evidence="12">The sequence shown here is derived from an EMBL/GenBank/DDBJ whole genome shotgun (WGS) entry which is preliminary data.</text>
</comment>
<dbReference type="SUPFAM" id="SSF56672">
    <property type="entry name" value="DNA/RNA polymerases"/>
    <property type="match status" value="1"/>
</dbReference>
<dbReference type="InterPro" id="IPR021109">
    <property type="entry name" value="Peptidase_aspartic_dom_sf"/>
</dbReference>
<proteinExistence type="predicted"/>
<evidence type="ECO:0000256" key="5">
    <source>
        <dbReference type="ARBA" id="ARBA00022750"/>
    </source>
</evidence>
<dbReference type="EC" id="2.7.7.49" evidence="1"/>
<evidence type="ECO:0000256" key="4">
    <source>
        <dbReference type="ARBA" id="ARBA00022722"/>
    </source>
</evidence>
<keyword evidence="6" id="KW-0255">Endonuclease</keyword>
<keyword evidence="2" id="KW-0808">Transferase</keyword>
<dbReference type="InterPro" id="IPR043502">
    <property type="entry name" value="DNA/RNA_pol_sf"/>
</dbReference>
<protein>
    <recommendedName>
        <fullName evidence="1">RNA-directed DNA polymerase</fullName>
        <ecNumber evidence="1">2.7.7.49</ecNumber>
    </recommendedName>
</protein>
<dbReference type="EMBL" id="BKCJ010181321">
    <property type="protein sequence ID" value="GEY47084.1"/>
    <property type="molecule type" value="Genomic_DNA"/>
</dbReference>
<accession>A0A699HPS6</accession>
<dbReference type="Pfam" id="PF22936">
    <property type="entry name" value="Pol_BBD"/>
    <property type="match status" value="1"/>
</dbReference>
<organism evidence="12">
    <name type="scientific">Tanacetum cinerariifolium</name>
    <name type="common">Dalmatian daisy</name>
    <name type="synonym">Chrysanthemum cinerariifolium</name>
    <dbReference type="NCBI Taxonomy" id="118510"/>
    <lineage>
        <taxon>Eukaryota</taxon>
        <taxon>Viridiplantae</taxon>
        <taxon>Streptophyta</taxon>
        <taxon>Embryophyta</taxon>
        <taxon>Tracheophyta</taxon>
        <taxon>Spermatophyta</taxon>
        <taxon>Magnoliopsida</taxon>
        <taxon>eudicotyledons</taxon>
        <taxon>Gunneridae</taxon>
        <taxon>Pentapetalae</taxon>
        <taxon>asterids</taxon>
        <taxon>campanulids</taxon>
        <taxon>Asterales</taxon>
        <taxon>Asteraceae</taxon>
        <taxon>Asteroideae</taxon>
        <taxon>Anthemideae</taxon>
        <taxon>Anthemidinae</taxon>
        <taxon>Tanacetum</taxon>
    </lineage>
</organism>
<keyword evidence="3" id="KW-0548">Nucleotidyltransferase</keyword>
<evidence type="ECO:0000313" key="12">
    <source>
        <dbReference type="EMBL" id="GEY47084.1"/>
    </source>
</evidence>
<feature type="domain" description="Retrovirus-related Pol polyprotein from transposon TNT 1-94-like beta-barrel" evidence="11">
    <location>
        <begin position="217"/>
        <end position="289"/>
    </location>
</feature>
<evidence type="ECO:0000256" key="3">
    <source>
        <dbReference type="ARBA" id="ARBA00022695"/>
    </source>
</evidence>
<evidence type="ECO:0000259" key="11">
    <source>
        <dbReference type="Pfam" id="PF22936"/>
    </source>
</evidence>
<keyword evidence="8 12" id="KW-0695">RNA-directed DNA polymerase</keyword>
<evidence type="ECO:0000256" key="2">
    <source>
        <dbReference type="ARBA" id="ARBA00022679"/>
    </source>
</evidence>
<name>A0A699HPS6_TANCI</name>
<evidence type="ECO:0000256" key="6">
    <source>
        <dbReference type="ARBA" id="ARBA00022759"/>
    </source>
</evidence>
<evidence type="ECO:0000256" key="1">
    <source>
        <dbReference type="ARBA" id="ARBA00012493"/>
    </source>
</evidence>
<feature type="non-terminal residue" evidence="12">
    <location>
        <position position="1"/>
    </location>
</feature>
<dbReference type="GO" id="GO:0004519">
    <property type="term" value="F:endonuclease activity"/>
    <property type="evidence" value="ECO:0007669"/>
    <property type="project" value="UniProtKB-KW"/>
</dbReference>
<dbReference type="Gene3D" id="2.40.70.10">
    <property type="entry name" value="Acid Proteases"/>
    <property type="match status" value="1"/>
</dbReference>
<evidence type="ECO:0000256" key="8">
    <source>
        <dbReference type="ARBA" id="ARBA00022918"/>
    </source>
</evidence>
<reference evidence="12" key="1">
    <citation type="journal article" date="2019" name="Sci. Rep.">
        <title>Draft genome of Tanacetum cinerariifolium, the natural source of mosquito coil.</title>
        <authorList>
            <person name="Yamashiro T."/>
            <person name="Shiraishi A."/>
            <person name="Satake H."/>
            <person name="Nakayama K."/>
        </authorList>
    </citation>
    <scope>NUCLEOTIDE SEQUENCE</scope>
</reference>
<dbReference type="Gene3D" id="3.10.20.370">
    <property type="match status" value="1"/>
</dbReference>
<dbReference type="Gene3D" id="3.30.70.270">
    <property type="match status" value="2"/>
</dbReference>
<dbReference type="InterPro" id="IPR043128">
    <property type="entry name" value="Rev_trsase/Diguanyl_cyclase"/>
</dbReference>
<gene>
    <name evidence="12" type="ORF">Tci_419058</name>
</gene>
<sequence length="1131" mass="127667">TIQDQDTCSQNPKVDQHDWTGLKSKRIGLGYGYTRKACFVCGSFSHLIKDCDFHEKRMAKQVALNTQKGKSTGPRENRPVWNNVQRLNHQNKFVPTAILTKTGRFPVNAARQNFSSQATSTSTARKVNTTRTKVNEIRPRHNVYKTHSPIRRPFNKTTTPKANFTQHKVNTARDKSVSAVRGKWETAIKALAGCNWRNKRHYWNRDNPHQTLNGKGIVDSGCSRHMTRNKAYLVDYQDFNGGHVAFGGSKGQITGKGKIKTRKLDFEDVYFVKERQHFNLFSVSQMCDKKNKDLLRACTHQGFTELHQLDTFYNGLNPSDQDSLNSAAGGNHLERSTQDALKIIENKSRVWNSRNKPIVSQVKASNVDSSEMAKLTDAVTQCPATNGNTFTGYHDNIQRYVLAAVSMFGQFMKMKTASSAGSGSLPSTAVPNPREDLKAITTHSGATLARPSVSPPPPPPSKEVDREPGMITDQILEPNPHQPTIPYPSRLNKEKLQGKNDIQIHSFLQMFKKIHFNIRFSEALAQMSKFAKMIKGLLTNKKKLLEIANTFVNENCSAVILKKLPEKLGDIGRFLIPCTRTVAIPPGIAEDVFVQVGKFTFSADFVVVDYVVDPQVPLILGRPFLRTAHALVDIHGKKLTLRVGDEELVFNVESALKHPQKHSDNSIHKTDIFDTTCEDHFHEVLNNHMSASPTLYPDSMVESLSPSLTPFGDSDFLLEETDAFLSLDDSIPLDTILQQCKDTNLVLNLEKCHFMVKEGIVLGHKISKNGLEVDRAKVVVITKLLPPITVKGVRSFLGHAGFYRRFIQDFSKIARPMTHLLEKDIPFIFLDECLASFKILKKSDYDVGAVLGQRKDKYFRPIHYASKTLSNAQTNYIITEKELLAVVYAFEKFRSYLVLSKTIVYTDHSALKYLFNKQDAKPWLIRWILLLQEFTIKIRDKKGAENLAADHLSRLENSYQGDRVGMEINDNFPHESLNMISLNPDNKPPWFSDIANYLVGNIYADQIIRRCMDGQEAMDILQACHNGPTRGHHGPNYIAKKVFDSGFSGPPFIAMPRTLSRIVTHVSVKERSHNETKCLEILFSFVRFLTSGASISWGRSRLQEGIDIFSWLSTMFQNGLKRKRSPSTTPE</sequence>
<keyword evidence="5" id="KW-0064">Aspartyl protease</keyword>
<keyword evidence="5" id="KW-0645">Protease</keyword>
<dbReference type="GO" id="GO:0003964">
    <property type="term" value="F:RNA-directed DNA polymerase activity"/>
    <property type="evidence" value="ECO:0007669"/>
    <property type="project" value="UniProtKB-KW"/>
</dbReference>
<dbReference type="InterPro" id="IPR041373">
    <property type="entry name" value="RT_RNaseH"/>
</dbReference>
<keyword evidence="7" id="KW-0378">Hydrolase</keyword>
<dbReference type="CDD" id="cd09274">
    <property type="entry name" value="RNase_HI_RT_Ty3"/>
    <property type="match status" value="1"/>
</dbReference>
<keyword evidence="4" id="KW-0540">Nuclease</keyword>
<dbReference type="PANTHER" id="PTHR34072:SF44">
    <property type="entry name" value="RNA-DIRECTED DNA POLYMERASE"/>
    <property type="match status" value="1"/>
</dbReference>
<dbReference type="AlphaFoldDB" id="A0A699HPS6"/>
<feature type="domain" description="Reverse transcriptase RNase H-like" evidence="10">
    <location>
        <begin position="842"/>
        <end position="934"/>
    </location>
</feature>
<dbReference type="GO" id="GO:0004190">
    <property type="term" value="F:aspartic-type endopeptidase activity"/>
    <property type="evidence" value="ECO:0007669"/>
    <property type="project" value="UniProtKB-KW"/>
</dbReference>